<proteinExistence type="predicted"/>
<evidence type="ECO:0000256" key="5">
    <source>
        <dbReference type="ARBA" id="ARBA00023136"/>
    </source>
</evidence>
<dbReference type="Proteomes" id="UP001358417">
    <property type="component" value="Unassembled WGS sequence"/>
</dbReference>
<organism evidence="9 10">
    <name type="scientific">Exophiala bonariae</name>
    <dbReference type="NCBI Taxonomy" id="1690606"/>
    <lineage>
        <taxon>Eukaryota</taxon>
        <taxon>Fungi</taxon>
        <taxon>Dikarya</taxon>
        <taxon>Ascomycota</taxon>
        <taxon>Pezizomycotina</taxon>
        <taxon>Eurotiomycetes</taxon>
        <taxon>Chaetothyriomycetidae</taxon>
        <taxon>Chaetothyriales</taxon>
        <taxon>Herpotrichiellaceae</taxon>
        <taxon>Exophiala</taxon>
    </lineage>
</organism>
<dbReference type="GeneID" id="89969251"/>
<feature type="transmembrane region" description="Helical" evidence="7">
    <location>
        <begin position="204"/>
        <end position="224"/>
    </location>
</feature>
<dbReference type="GO" id="GO:0022857">
    <property type="term" value="F:transmembrane transporter activity"/>
    <property type="evidence" value="ECO:0007669"/>
    <property type="project" value="InterPro"/>
</dbReference>
<reference evidence="9 10" key="1">
    <citation type="submission" date="2023-08" db="EMBL/GenBank/DDBJ databases">
        <title>Black Yeasts Isolated from many extreme environments.</title>
        <authorList>
            <person name="Coleine C."/>
            <person name="Stajich J.E."/>
            <person name="Selbmann L."/>
        </authorList>
    </citation>
    <scope>NUCLEOTIDE SEQUENCE [LARGE SCALE GENOMIC DNA]</scope>
    <source>
        <strain evidence="9 10">CCFEE 5792</strain>
    </source>
</reference>
<evidence type="ECO:0000259" key="8">
    <source>
        <dbReference type="PROSITE" id="PS50850"/>
    </source>
</evidence>
<dbReference type="PROSITE" id="PS50850">
    <property type="entry name" value="MFS"/>
    <property type="match status" value="1"/>
</dbReference>
<feature type="transmembrane region" description="Helical" evidence="7">
    <location>
        <begin position="320"/>
        <end position="340"/>
    </location>
</feature>
<accession>A0AAV9NUZ8</accession>
<evidence type="ECO:0000313" key="9">
    <source>
        <dbReference type="EMBL" id="KAK5065192.1"/>
    </source>
</evidence>
<dbReference type="FunFam" id="1.20.1250.20:FF:000516">
    <property type="entry name" value="Alternative sulfate transporter"/>
    <property type="match status" value="1"/>
</dbReference>
<dbReference type="SUPFAM" id="SSF103473">
    <property type="entry name" value="MFS general substrate transporter"/>
    <property type="match status" value="1"/>
</dbReference>
<dbReference type="InterPro" id="IPR011701">
    <property type="entry name" value="MFS"/>
</dbReference>
<evidence type="ECO:0000256" key="1">
    <source>
        <dbReference type="ARBA" id="ARBA00004141"/>
    </source>
</evidence>
<comment type="caution">
    <text evidence="9">The sequence shown here is derived from an EMBL/GenBank/DDBJ whole genome shotgun (WGS) entry which is preliminary data.</text>
</comment>
<keyword evidence="3 7" id="KW-0812">Transmembrane</keyword>
<evidence type="ECO:0000313" key="10">
    <source>
        <dbReference type="Proteomes" id="UP001358417"/>
    </source>
</evidence>
<feature type="transmembrane region" description="Helical" evidence="7">
    <location>
        <begin position="347"/>
        <end position="367"/>
    </location>
</feature>
<protein>
    <recommendedName>
        <fullName evidence="8">Major facilitator superfamily (MFS) profile domain-containing protein</fullName>
    </recommendedName>
</protein>
<dbReference type="PANTHER" id="PTHR43791">
    <property type="entry name" value="PERMEASE-RELATED"/>
    <property type="match status" value="1"/>
</dbReference>
<keyword evidence="10" id="KW-1185">Reference proteome</keyword>
<keyword evidence="2" id="KW-0813">Transport</keyword>
<dbReference type="GO" id="GO:0016020">
    <property type="term" value="C:membrane"/>
    <property type="evidence" value="ECO:0007669"/>
    <property type="project" value="UniProtKB-SubCell"/>
</dbReference>
<evidence type="ECO:0000256" key="2">
    <source>
        <dbReference type="ARBA" id="ARBA00022448"/>
    </source>
</evidence>
<keyword evidence="5 7" id="KW-0472">Membrane</keyword>
<keyword evidence="4 7" id="KW-1133">Transmembrane helix</keyword>
<evidence type="ECO:0000256" key="7">
    <source>
        <dbReference type="SAM" id="Phobius"/>
    </source>
</evidence>
<feature type="transmembrane region" description="Helical" evidence="7">
    <location>
        <begin position="139"/>
        <end position="159"/>
    </location>
</feature>
<feature type="region of interest" description="Disordered" evidence="6">
    <location>
        <begin position="1"/>
        <end position="23"/>
    </location>
</feature>
<dbReference type="InterPro" id="IPR020846">
    <property type="entry name" value="MFS_dom"/>
</dbReference>
<dbReference type="Pfam" id="PF07690">
    <property type="entry name" value="MFS_1"/>
    <property type="match status" value="1"/>
</dbReference>
<dbReference type="AlphaFoldDB" id="A0AAV9NUZ8"/>
<feature type="domain" description="Major facilitator superfamily (MFS) profile" evidence="8">
    <location>
        <begin position="43"/>
        <end position="469"/>
    </location>
</feature>
<evidence type="ECO:0000256" key="4">
    <source>
        <dbReference type="ARBA" id="ARBA00022989"/>
    </source>
</evidence>
<dbReference type="Gene3D" id="1.20.1250.20">
    <property type="entry name" value="MFS general substrate transporter like domains"/>
    <property type="match status" value="2"/>
</dbReference>
<evidence type="ECO:0000256" key="3">
    <source>
        <dbReference type="ARBA" id="ARBA00022692"/>
    </source>
</evidence>
<dbReference type="InterPro" id="IPR036259">
    <property type="entry name" value="MFS_trans_sf"/>
</dbReference>
<feature type="transmembrane region" description="Helical" evidence="7">
    <location>
        <begin position="107"/>
        <end position="127"/>
    </location>
</feature>
<dbReference type="RefSeq" id="XP_064712516.1">
    <property type="nucleotide sequence ID" value="XM_064844656.1"/>
</dbReference>
<feature type="transmembrane region" description="Helical" evidence="7">
    <location>
        <begin position="171"/>
        <end position="192"/>
    </location>
</feature>
<comment type="subcellular location">
    <subcellularLocation>
        <location evidence="1">Membrane</location>
        <topology evidence="1">Multi-pass membrane protein</topology>
    </subcellularLocation>
</comment>
<gene>
    <name evidence="9" type="ORF">LTR84_001029</name>
</gene>
<dbReference type="PANTHER" id="PTHR43791:SF32">
    <property type="entry name" value="MAJOR FACILITATOR SUPERFAMILY (MFS) PROFILE DOMAIN-CONTAINING PROTEIN"/>
    <property type="match status" value="1"/>
</dbReference>
<name>A0AAV9NUZ8_9EURO</name>
<feature type="transmembrane region" description="Helical" evidence="7">
    <location>
        <begin position="442"/>
        <end position="465"/>
    </location>
</feature>
<dbReference type="EMBL" id="JAVRRD010000001">
    <property type="protein sequence ID" value="KAK5065192.1"/>
    <property type="molecule type" value="Genomic_DNA"/>
</dbReference>
<sequence length="501" mass="55236">METAIKKQAIPETSKPGEDEVTVMQEWDSKEESRIVRKLDFFLMPILVAGFFVLQLDRSNIGNALTSTLTKDLGITRDEVNAGNQLQIAAIVIFEIPSNIILQRVGASVWITFLAFAWGIIATLQAFCTNKGSFYATRFLLGAFEAGYIPGCQYILALFYRRTELAQRTAIFYVGNYLAAGTGSLMAAGILQLEGARGLAGWQWIFLIEGAITLAVAVVILFLLPKDPLNTVGLARIQKLNPFTDQKRSILHKRIIIDDPHKEANAHEWKLRNMLKALADIRLWAHMGINVLSLAPKGGLQLYSPSIIRSLGFDSSKANALNSVGNYGVIILSLLVSWISDRTRQRGLWCLVASAYSMIFSGVLFGLPVGSAKWTKYGMLMLLNSGNAVAQGLNDAWLSSNCKTPQQRSIGLAMVVMGSNLGGLTGQQLFRSSDAPRYVNGFLAILCLYAASMVAISLLTGLYFFQNRKLDRMDTRPTDADDSLQTASPQALAEKRWRFEM</sequence>
<evidence type="ECO:0000256" key="6">
    <source>
        <dbReference type="SAM" id="MobiDB-lite"/>
    </source>
</evidence>